<dbReference type="STRING" id="83683.B1745_03395"/>
<evidence type="ECO:0008006" key="3">
    <source>
        <dbReference type="Google" id="ProtNLM"/>
    </source>
</evidence>
<dbReference type="PATRIC" id="fig|585524.9.peg.1537"/>
<organism evidence="1 2">
    <name type="scientific">Lactobacillus amylolyticus DSM 11664</name>
    <dbReference type="NCBI Taxonomy" id="585524"/>
    <lineage>
        <taxon>Bacteria</taxon>
        <taxon>Bacillati</taxon>
        <taxon>Bacillota</taxon>
        <taxon>Bacilli</taxon>
        <taxon>Lactobacillales</taxon>
        <taxon>Lactobacillaceae</taxon>
        <taxon>Lactobacillus</taxon>
    </lineage>
</organism>
<gene>
    <name evidence="1" type="ORF">HMPREF0493_0022</name>
</gene>
<comment type="caution">
    <text evidence="1">The sequence shown here is derived from an EMBL/GenBank/DDBJ whole genome shotgun (WGS) entry which is preliminary data.</text>
</comment>
<protein>
    <recommendedName>
        <fullName evidence="3">SAM-dependent methyltransferase</fullName>
    </recommendedName>
</protein>
<evidence type="ECO:0000313" key="1">
    <source>
        <dbReference type="EMBL" id="EFG56325.1"/>
    </source>
</evidence>
<dbReference type="RefSeq" id="WP_006351177.1">
    <property type="nucleotide sequence ID" value="NZ_ADNY01000001.1"/>
</dbReference>
<dbReference type="OrthoDB" id="2248737at2"/>
<reference evidence="1 2" key="1">
    <citation type="submission" date="2010-04" db="EMBL/GenBank/DDBJ databases">
        <authorList>
            <person name="Muzny D."/>
            <person name="Qin X."/>
            <person name="Deng J."/>
            <person name="Jiang H."/>
            <person name="Liu Y."/>
            <person name="Qu J."/>
            <person name="Song X.-Z."/>
            <person name="Zhang L."/>
            <person name="Thornton R."/>
            <person name="Coyle M."/>
            <person name="Francisco L."/>
            <person name="Jackson L."/>
            <person name="Javaid M."/>
            <person name="Korchina V."/>
            <person name="Kovar C."/>
            <person name="Mata R."/>
            <person name="Mathew T."/>
            <person name="Ngo R."/>
            <person name="Nguyen L."/>
            <person name="Nguyen N."/>
            <person name="Okwuonu G."/>
            <person name="Ongeri F."/>
            <person name="Pham C."/>
            <person name="Simmons D."/>
            <person name="Wilczek-Boney K."/>
            <person name="Hale W."/>
            <person name="Jakkamsetti A."/>
            <person name="Pham P."/>
            <person name="Ruth R."/>
            <person name="San Lucas F."/>
            <person name="Warren J."/>
            <person name="Zhang J."/>
            <person name="Zhao Z."/>
            <person name="Zhou C."/>
            <person name="Zhu D."/>
            <person name="Lee S."/>
            <person name="Bess C."/>
            <person name="Blankenburg K."/>
            <person name="Forbes L."/>
            <person name="Fu Q."/>
            <person name="Gubbala S."/>
            <person name="Hirani K."/>
            <person name="Jayaseelan J.C."/>
            <person name="Lara F."/>
            <person name="Munidasa M."/>
            <person name="Palculict T."/>
            <person name="Patil S."/>
            <person name="Pu L.-L."/>
            <person name="Saada N."/>
            <person name="Tang L."/>
            <person name="Weissenberger G."/>
            <person name="Zhu Y."/>
            <person name="Hemphill L."/>
            <person name="Shang Y."/>
            <person name="Youmans B."/>
            <person name="Ayvaz T."/>
            <person name="Ross M."/>
            <person name="Santibanez J."/>
            <person name="Aqrawi P."/>
            <person name="Gross S."/>
            <person name="Joshi V."/>
            <person name="Fowler G."/>
            <person name="Nazareth L."/>
            <person name="Reid J."/>
            <person name="Worley K."/>
            <person name="Petrosino J."/>
            <person name="Highlander S."/>
            <person name="Gibbs R."/>
        </authorList>
    </citation>
    <scope>NUCLEOTIDE SEQUENCE [LARGE SCALE GENOMIC DNA]</scope>
    <source>
        <strain evidence="1 2">DSM 11664</strain>
    </source>
</reference>
<sequence length="248" mass="28333">MTKYLEKLNHLDRQLNSPMVHQQVEEVNQIIVTVSAKKILAQAPQKLGLEPDEFENILDSVGEVKREQLTVINHLLNGLRQYLSLQYGIWSLPNLKTAHLIKEKLHPKTALEIMAGNAYWSKALNSVGVKTTATDNLEWAKTSNTGSQIFEKVEDLDAVRAIKKYPKTDVIICSWSPNFGQSDLAVVKTWKNCSDAHLLFIGEKDGATNSPEFWQKMNFINDQNLKTINRSFVSYDFIDEKIYEIKRI</sequence>
<dbReference type="AlphaFoldDB" id="D4YR94"/>
<dbReference type="eggNOG" id="ENOG5032Y99">
    <property type="taxonomic scope" value="Bacteria"/>
</dbReference>
<dbReference type="EMBL" id="ADNY01000001">
    <property type="protein sequence ID" value="EFG56325.1"/>
    <property type="molecule type" value="Genomic_DNA"/>
</dbReference>
<keyword evidence="2" id="KW-1185">Reference proteome</keyword>
<name>D4YR94_9LACO</name>
<accession>D4YR94</accession>
<proteinExistence type="predicted"/>
<evidence type="ECO:0000313" key="2">
    <source>
        <dbReference type="Proteomes" id="UP000004069"/>
    </source>
</evidence>
<dbReference type="Proteomes" id="UP000004069">
    <property type="component" value="Unassembled WGS sequence"/>
</dbReference>